<feature type="domain" description="CxC3 like cysteine cluster" evidence="2">
    <location>
        <begin position="273"/>
        <end position="370"/>
    </location>
</feature>
<gene>
    <name evidence="4 5 6 7" type="primary">LOC120040802</name>
</gene>
<organism evidence="3 5">
    <name type="scientific">Salvelinus namaycush</name>
    <name type="common">Lake trout</name>
    <name type="synonym">Salmo namaycush</name>
    <dbReference type="NCBI Taxonomy" id="8040"/>
    <lineage>
        <taxon>Eukaryota</taxon>
        <taxon>Metazoa</taxon>
        <taxon>Chordata</taxon>
        <taxon>Craniata</taxon>
        <taxon>Vertebrata</taxon>
        <taxon>Euteleostomi</taxon>
        <taxon>Actinopterygii</taxon>
        <taxon>Neopterygii</taxon>
        <taxon>Teleostei</taxon>
        <taxon>Protacanthopterygii</taxon>
        <taxon>Salmoniformes</taxon>
        <taxon>Salmonidae</taxon>
        <taxon>Salmoninae</taxon>
        <taxon>Salvelinus</taxon>
    </lineage>
</organism>
<dbReference type="RefSeq" id="XP_038841734.1">
    <property type="nucleotide sequence ID" value="XM_038985806.1"/>
</dbReference>
<feature type="region of interest" description="Disordered" evidence="1">
    <location>
        <begin position="467"/>
        <end position="489"/>
    </location>
</feature>
<evidence type="ECO:0000259" key="2">
    <source>
        <dbReference type="Pfam" id="PF18804"/>
    </source>
</evidence>
<evidence type="ECO:0000313" key="7">
    <source>
        <dbReference type="RefSeq" id="XP_038841737.1"/>
    </source>
</evidence>
<dbReference type="CDD" id="cd19757">
    <property type="entry name" value="Bbox1"/>
    <property type="match status" value="1"/>
</dbReference>
<feature type="compositionally biased region" description="Polar residues" evidence="1">
    <location>
        <begin position="78"/>
        <end position="95"/>
    </location>
</feature>
<reference evidence="4 5" key="1">
    <citation type="submission" date="2025-04" db="UniProtKB">
        <authorList>
            <consortium name="RefSeq"/>
        </authorList>
    </citation>
    <scope>IDENTIFICATION</scope>
    <source>
        <tissue evidence="4 5">White muscle</tissue>
    </source>
</reference>
<dbReference type="InterPro" id="IPR040564">
    <property type="entry name" value="CxC3-like"/>
</dbReference>
<dbReference type="AlphaFoldDB" id="A0A8U0QE98"/>
<sequence length="920" mass="104724">MASEDPQDQLDEAIKMAERLAEELNPEKDPQAQLDEAINEAKRLAEELNPERENNKKKTNKPPGIRFRWRQRDERGQIVSQTRKATTSTSFAPRASTSRARLVQHLGPVTEEESETSTSGLESTPVLNIDEEISILHREINILLADLEDPECSNPAVPGASHSWSVRKELSQHRWRESRPEIVDSLLAAEHASQKICQSCNVKRAILRCRDCLPKQLYCDDCDVSTHAKFPLHNRESMIEGFYTPLPPTTAISLHSDGQYALHEQDCFLPLDVPEVICGCLTSTIHVGPGKHIILVGINGRYNVTVPVLTCTTCLSTWTANLADLIKNGYWPATVNCDTIYQVDLFSSFEELKVSAPGMSRLAFMRILEQRTDYFGRNGMICGDTFQKSFFEWTYCRSEIDQVCDIQYFDCPACSPSMLAVSVDGNKKLYRFKKGTDDKGFFDGVFICKDEDVSDFVNYVHTKTKHGYGKGVEHPSGQQLKSRQGKQNNKLDEEGLEVAVCRHGILLRSLNMMRGEIFAYPLFLQKELSGSRNIQFMCTDVICKFWPYLTKVALHCPELATLLDMKPLLSVMHAKAHRLKCEIKWGGRNQEGAGTTLGEEVEQGNSFLSRAAICSKQMSKGARTDMLTIQAMGWNRRKKNNLHRVLSRRYLKTTAKILEETQTLEKVKSDLGVGDETLYNWTTEVQQWANTEETNMNMDGPQVLQRTIEVLFLSIKQRKRNLYRQTDGCKKRHPLRRKILEEKAKLTAAIEEYNTLVPGSAIPSADEILSADLHAWPWELHGQTDLLTKKIAFDRVMLLRRLKEEELIVLKEVKQHWESLKRESQNVQDLASHVALDLSRQSCQLNQSEAGSRGLFSMLQRRVSSLRRHQDSVKLIYSKAMGQDTSLLEDNFIDYLLEEDLDDIYDSVHYSSDDEESITD</sequence>
<evidence type="ECO:0000313" key="6">
    <source>
        <dbReference type="RefSeq" id="XP_038841736.1"/>
    </source>
</evidence>
<dbReference type="PANTHER" id="PTHR33104:SF2">
    <property type="entry name" value="CXC3 LIKE CYSTEINE CLUSTER DOMAIN-CONTAINING PROTEIN"/>
    <property type="match status" value="1"/>
</dbReference>
<dbReference type="RefSeq" id="XP_038841735.1">
    <property type="nucleotide sequence ID" value="XM_038985807.1"/>
</dbReference>
<dbReference type="RefSeq" id="XP_038841737.1">
    <property type="nucleotide sequence ID" value="XM_038985809.1"/>
</dbReference>
<accession>A0A8U0QE98</accession>
<dbReference type="Pfam" id="PF18804">
    <property type="entry name" value="CxC3"/>
    <property type="match status" value="1"/>
</dbReference>
<proteinExistence type="predicted"/>
<feature type="compositionally biased region" description="Basic and acidic residues" evidence="1">
    <location>
        <begin position="45"/>
        <end position="56"/>
    </location>
</feature>
<feature type="region of interest" description="Disordered" evidence="1">
    <location>
        <begin position="45"/>
        <end position="95"/>
    </location>
</feature>
<evidence type="ECO:0000313" key="5">
    <source>
        <dbReference type="RefSeq" id="XP_038841735.1"/>
    </source>
</evidence>
<dbReference type="Pfam" id="PF18758">
    <property type="entry name" value="KDZ"/>
    <property type="match status" value="1"/>
</dbReference>
<dbReference type="KEGG" id="snh:120040802"/>
<dbReference type="PANTHER" id="PTHR33104">
    <property type="entry name" value="SI:DKEY-29D5.2"/>
    <property type="match status" value="1"/>
</dbReference>
<keyword evidence="3" id="KW-1185">Reference proteome</keyword>
<name>A0A8U0QE98_SALNM</name>
<dbReference type="GeneID" id="120040802"/>
<protein>
    <submittedName>
        <fullName evidence="4 5">Uncharacterized protein LOC120040802 isoform X1</fullName>
    </submittedName>
</protein>
<evidence type="ECO:0000313" key="3">
    <source>
        <dbReference type="Proteomes" id="UP000808372"/>
    </source>
</evidence>
<dbReference type="RefSeq" id="XP_038841736.1">
    <property type="nucleotide sequence ID" value="XM_038985808.1"/>
</dbReference>
<evidence type="ECO:0000256" key="1">
    <source>
        <dbReference type="SAM" id="MobiDB-lite"/>
    </source>
</evidence>
<feature type="compositionally biased region" description="Polar residues" evidence="1">
    <location>
        <begin position="476"/>
        <end position="488"/>
    </location>
</feature>
<evidence type="ECO:0000313" key="4">
    <source>
        <dbReference type="RefSeq" id="XP_038841734.1"/>
    </source>
</evidence>
<dbReference type="Proteomes" id="UP000808372">
    <property type="component" value="Unplaced"/>
</dbReference>
<dbReference type="InterPro" id="IPR040521">
    <property type="entry name" value="KDZ"/>
</dbReference>